<feature type="transmembrane region" description="Helical" evidence="2">
    <location>
        <begin position="61"/>
        <end position="82"/>
    </location>
</feature>
<dbReference type="AlphaFoldDB" id="A0A8B8CDR9"/>
<name>A0A8B8CDR9_CRAVI</name>
<keyword evidence="2" id="KW-0812">Transmembrane</keyword>
<keyword evidence="2" id="KW-1133">Transmembrane helix</keyword>
<dbReference type="Gene3D" id="2.170.300.10">
    <property type="entry name" value="Tie2 ligand-binding domain superfamily"/>
    <property type="match status" value="1"/>
</dbReference>
<sequence length="199" mass="21724">MYTMDLKNCSFGRYGTNCSQVCGHCVVNTTCDVTGVCAYGCVSGWRGRRCLEAVMVDPYPLSTLLLSGFLAVTSVLLLLVTLELHKQIQSKKNIKIRLSSYELPGEQLIKKESEGRYGSLDRYHDIPGNFPASARGNNLSSSGYEKPPRVTDSELTGARDSSHYTIPNMAYTIVNSSENNASNSPRASSSSIGNEYTSL</sequence>
<evidence type="ECO:0000313" key="3">
    <source>
        <dbReference type="Proteomes" id="UP000694844"/>
    </source>
</evidence>
<evidence type="ECO:0000256" key="2">
    <source>
        <dbReference type="SAM" id="Phobius"/>
    </source>
</evidence>
<keyword evidence="2" id="KW-0472">Membrane</keyword>
<feature type="compositionally biased region" description="Low complexity" evidence="1">
    <location>
        <begin position="177"/>
        <end position="191"/>
    </location>
</feature>
<proteinExistence type="predicted"/>
<gene>
    <name evidence="4" type="primary">LOC111118655</name>
</gene>
<feature type="region of interest" description="Disordered" evidence="1">
    <location>
        <begin position="177"/>
        <end position="199"/>
    </location>
</feature>
<dbReference type="RefSeq" id="XP_022313927.1">
    <property type="nucleotide sequence ID" value="XM_022458219.1"/>
</dbReference>
<keyword evidence="3" id="KW-1185">Reference proteome</keyword>
<dbReference type="OrthoDB" id="6153178at2759"/>
<feature type="region of interest" description="Disordered" evidence="1">
    <location>
        <begin position="128"/>
        <end position="161"/>
    </location>
</feature>
<organism evidence="3 4">
    <name type="scientific">Crassostrea virginica</name>
    <name type="common">Eastern oyster</name>
    <dbReference type="NCBI Taxonomy" id="6565"/>
    <lineage>
        <taxon>Eukaryota</taxon>
        <taxon>Metazoa</taxon>
        <taxon>Spiralia</taxon>
        <taxon>Lophotrochozoa</taxon>
        <taxon>Mollusca</taxon>
        <taxon>Bivalvia</taxon>
        <taxon>Autobranchia</taxon>
        <taxon>Pteriomorphia</taxon>
        <taxon>Ostreida</taxon>
        <taxon>Ostreoidea</taxon>
        <taxon>Ostreidae</taxon>
        <taxon>Crassostrea</taxon>
    </lineage>
</organism>
<dbReference type="KEGG" id="cvn:111118655"/>
<dbReference type="Proteomes" id="UP000694844">
    <property type="component" value="Chromosome 2"/>
</dbReference>
<accession>A0A8B8CDR9</accession>
<protein>
    <submittedName>
        <fullName evidence="4">Uncharacterized protein LOC111118655</fullName>
    </submittedName>
</protein>
<evidence type="ECO:0000256" key="1">
    <source>
        <dbReference type="SAM" id="MobiDB-lite"/>
    </source>
</evidence>
<evidence type="ECO:0000313" key="4">
    <source>
        <dbReference type="RefSeq" id="XP_022313927.1"/>
    </source>
</evidence>
<dbReference type="GeneID" id="111118655"/>
<reference evidence="4" key="1">
    <citation type="submission" date="2025-08" db="UniProtKB">
        <authorList>
            <consortium name="RefSeq"/>
        </authorList>
    </citation>
    <scope>IDENTIFICATION</scope>
    <source>
        <tissue evidence="4">Whole sample</tissue>
    </source>
</reference>